<dbReference type="AlphaFoldDB" id="A0A0B3WMT2"/>
<keyword evidence="1" id="KW-0472">Membrane</keyword>
<proteinExistence type="predicted"/>
<dbReference type="OrthoDB" id="5459053at2"/>
<feature type="transmembrane region" description="Helical" evidence="1">
    <location>
        <begin position="161"/>
        <end position="178"/>
    </location>
</feature>
<keyword evidence="1" id="KW-1133">Transmembrane helix</keyword>
<feature type="transmembrane region" description="Helical" evidence="1">
    <location>
        <begin position="80"/>
        <end position="100"/>
    </location>
</feature>
<gene>
    <name evidence="2" type="ORF">QX51_17055</name>
</gene>
<comment type="caution">
    <text evidence="2">The sequence shown here is derived from an EMBL/GenBank/DDBJ whole genome shotgun (WGS) entry which is preliminary data.</text>
</comment>
<accession>A0A0B3WMT2</accession>
<evidence type="ECO:0000313" key="2">
    <source>
        <dbReference type="EMBL" id="KHS55850.1"/>
    </source>
</evidence>
<evidence type="ECO:0000256" key="1">
    <source>
        <dbReference type="SAM" id="Phobius"/>
    </source>
</evidence>
<evidence type="ECO:0000313" key="3">
    <source>
        <dbReference type="Proteomes" id="UP000031189"/>
    </source>
</evidence>
<dbReference type="STRING" id="1577792.QX51_17055"/>
<keyword evidence="3" id="KW-1185">Reference proteome</keyword>
<dbReference type="PANTHER" id="PTHR35531:SF1">
    <property type="entry name" value="INNER MEMBRANE PROTEIN YBCI-RELATED"/>
    <property type="match status" value="1"/>
</dbReference>
<feature type="transmembrane region" description="Helical" evidence="1">
    <location>
        <begin position="35"/>
        <end position="54"/>
    </location>
</feature>
<reference evidence="2 3" key="1">
    <citation type="submission" date="2014-12" db="EMBL/GenBank/DDBJ databases">
        <title>Draft genome sequence of Terrisporobacter sp. 08-306576, isolated from the blood culture of a bacteremia patient.</title>
        <authorList>
            <person name="Lund L.C."/>
            <person name="Sydenham T.V."/>
            <person name="Hogh S.V."/>
            <person name="Skov M.N."/>
            <person name="Kemp M."/>
            <person name="Justesen U.S."/>
        </authorList>
    </citation>
    <scope>NUCLEOTIDE SEQUENCE [LARGE SCALE GENOMIC DNA]</scope>
    <source>
        <strain evidence="2 3">08-306576</strain>
    </source>
</reference>
<organism evidence="2 3">
    <name type="scientific">Terrisporobacter othiniensis</name>
    <dbReference type="NCBI Taxonomy" id="1577792"/>
    <lineage>
        <taxon>Bacteria</taxon>
        <taxon>Bacillati</taxon>
        <taxon>Bacillota</taxon>
        <taxon>Clostridia</taxon>
        <taxon>Peptostreptococcales</taxon>
        <taxon>Peptostreptococcaceae</taxon>
        <taxon>Terrisporobacter</taxon>
    </lineage>
</organism>
<dbReference type="RefSeq" id="WP_039681105.1">
    <property type="nucleotide sequence ID" value="NZ_JAWGXO010000004.1"/>
</dbReference>
<keyword evidence="1" id="KW-0812">Transmembrane</keyword>
<dbReference type="Pfam" id="PF04307">
    <property type="entry name" value="YdjM"/>
    <property type="match status" value="1"/>
</dbReference>
<dbReference type="PANTHER" id="PTHR35531">
    <property type="entry name" value="INNER MEMBRANE PROTEIN YBCI-RELATED"/>
    <property type="match status" value="1"/>
</dbReference>
<feature type="transmembrane region" description="Helical" evidence="1">
    <location>
        <begin position="12"/>
        <end position="29"/>
    </location>
</feature>
<feature type="transmembrane region" description="Helical" evidence="1">
    <location>
        <begin position="106"/>
        <end position="128"/>
    </location>
</feature>
<dbReference type="Proteomes" id="UP000031189">
    <property type="component" value="Unassembled WGS sequence"/>
</dbReference>
<protein>
    <submittedName>
        <fullName evidence="2">Membrane protein</fullName>
    </submittedName>
</protein>
<sequence length="179" mass="20477">MTKETHSKGGYIVGLLLLPYIYNTFLMGYNLPYRIVLLFIYAYFTHFGSLLSDIDMRGSYISKRFPIMYKIFGKKFRHRSFTHSLIFVGLIAFIGDVVIISSNDNIVFTCIFSGLLAGVISHICLDLITKEGVELFYPVGINFSILPIKTSSRTERNISKVLNLLVVFLIGYRFYLITL</sequence>
<dbReference type="InterPro" id="IPR007404">
    <property type="entry name" value="YdjM-like"/>
</dbReference>
<dbReference type="EMBL" id="JWHR01000142">
    <property type="protein sequence ID" value="KHS55850.1"/>
    <property type="molecule type" value="Genomic_DNA"/>
</dbReference>
<name>A0A0B3WMT2_9FIRM</name>